<organism evidence="2 3">
    <name type="scientific">Eucalyptus globulus</name>
    <name type="common">Tasmanian blue gum</name>
    <dbReference type="NCBI Taxonomy" id="34317"/>
    <lineage>
        <taxon>Eukaryota</taxon>
        <taxon>Viridiplantae</taxon>
        <taxon>Streptophyta</taxon>
        <taxon>Embryophyta</taxon>
        <taxon>Tracheophyta</taxon>
        <taxon>Spermatophyta</taxon>
        <taxon>Magnoliopsida</taxon>
        <taxon>eudicotyledons</taxon>
        <taxon>Gunneridae</taxon>
        <taxon>Pentapetalae</taxon>
        <taxon>rosids</taxon>
        <taxon>malvids</taxon>
        <taxon>Myrtales</taxon>
        <taxon>Myrtaceae</taxon>
        <taxon>Myrtoideae</taxon>
        <taxon>Eucalypteae</taxon>
        <taxon>Eucalyptus</taxon>
    </lineage>
</organism>
<sequence>MDRLWELYEDEWNEESSETESGRERGQTSDDEDDDEVEVSEEMCCLEAFRLSAGKVNNLGLVRPNLVRISRAISGNRRLHQVATHSK</sequence>
<evidence type="ECO:0000313" key="3">
    <source>
        <dbReference type="Proteomes" id="UP001634007"/>
    </source>
</evidence>
<proteinExistence type="predicted"/>
<reference evidence="2 3" key="1">
    <citation type="submission" date="2024-11" db="EMBL/GenBank/DDBJ databases">
        <title>Chromosome-level genome assembly of Eucalyptus globulus Labill. provides insights into its genome evolution.</title>
        <authorList>
            <person name="Li X."/>
        </authorList>
    </citation>
    <scope>NUCLEOTIDE SEQUENCE [LARGE SCALE GENOMIC DNA]</scope>
    <source>
        <strain evidence="2">CL2024</strain>
        <tissue evidence="2">Fresh tender leaves</tissue>
    </source>
</reference>
<dbReference type="AlphaFoldDB" id="A0ABD3JAU1"/>
<feature type="compositionally biased region" description="Acidic residues" evidence="1">
    <location>
        <begin position="9"/>
        <end position="18"/>
    </location>
</feature>
<feature type="compositionally biased region" description="Acidic residues" evidence="1">
    <location>
        <begin position="29"/>
        <end position="39"/>
    </location>
</feature>
<accession>A0ABD3JAU1</accession>
<evidence type="ECO:0000256" key="1">
    <source>
        <dbReference type="SAM" id="MobiDB-lite"/>
    </source>
</evidence>
<evidence type="ECO:0000313" key="2">
    <source>
        <dbReference type="EMBL" id="KAL3725101.1"/>
    </source>
</evidence>
<protein>
    <submittedName>
        <fullName evidence="2">Uncharacterized protein</fullName>
    </submittedName>
</protein>
<dbReference type="PANTHER" id="PTHR36760">
    <property type="entry name" value="ACIDIC LEUCINE-RICH NUCLEAR PHOSPHOPROTEIN 32 FAMILY B PROTEIN"/>
    <property type="match status" value="1"/>
</dbReference>
<dbReference type="PANTHER" id="PTHR36760:SF1">
    <property type="entry name" value="ACIDIC LEUCINE-RICH NUCLEAR PHOSPHOPROTEIN 32 FAMILY B PROTEIN"/>
    <property type="match status" value="1"/>
</dbReference>
<dbReference type="Proteomes" id="UP001634007">
    <property type="component" value="Unassembled WGS sequence"/>
</dbReference>
<gene>
    <name evidence="2" type="ORF">ACJRO7_030160</name>
</gene>
<name>A0ABD3JAU1_EUCGL</name>
<feature type="region of interest" description="Disordered" evidence="1">
    <location>
        <begin position="9"/>
        <end position="39"/>
    </location>
</feature>
<comment type="caution">
    <text evidence="2">The sequence shown here is derived from an EMBL/GenBank/DDBJ whole genome shotgun (WGS) entry which is preliminary data.</text>
</comment>
<dbReference type="EMBL" id="JBJKBG010000008">
    <property type="protein sequence ID" value="KAL3725101.1"/>
    <property type="molecule type" value="Genomic_DNA"/>
</dbReference>
<keyword evidence="3" id="KW-1185">Reference proteome</keyword>